<proteinExistence type="predicted"/>
<reference evidence="1" key="1">
    <citation type="submission" date="2021-02" db="EMBL/GenBank/DDBJ databases">
        <authorList>
            <person name="Dougan E. K."/>
            <person name="Rhodes N."/>
            <person name="Thang M."/>
            <person name="Chan C."/>
        </authorList>
    </citation>
    <scope>NUCLEOTIDE SEQUENCE</scope>
</reference>
<name>A0A813DKN6_POLGL</name>
<dbReference type="Proteomes" id="UP000654075">
    <property type="component" value="Unassembled WGS sequence"/>
</dbReference>
<dbReference type="AlphaFoldDB" id="A0A813DKN6"/>
<dbReference type="EMBL" id="CAJNNV010003133">
    <property type="protein sequence ID" value="CAE8588437.1"/>
    <property type="molecule type" value="Genomic_DNA"/>
</dbReference>
<gene>
    <name evidence="1" type="ORF">PGLA1383_LOCUS7240</name>
</gene>
<evidence type="ECO:0000313" key="2">
    <source>
        <dbReference type="Proteomes" id="UP000654075"/>
    </source>
</evidence>
<protein>
    <submittedName>
        <fullName evidence="1">Uncharacterized protein</fullName>
    </submittedName>
</protein>
<keyword evidence="2" id="KW-1185">Reference proteome</keyword>
<feature type="non-terminal residue" evidence="1">
    <location>
        <position position="122"/>
    </location>
</feature>
<feature type="non-terminal residue" evidence="1">
    <location>
        <position position="1"/>
    </location>
</feature>
<organism evidence="1 2">
    <name type="scientific">Polarella glacialis</name>
    <name type="common">Dinoflagellate</name>
    <dbReference type="NCBI Taxonomy" id="89957"/>
    <lineage>
        <taxon>Eukaryota</taxon>
        <taxon>Sar</taxon>
        <taxon>Alveolata</taxon>
        <taxon>Dinophyceae</taxon>
        <taxon>Suessiales</taxon>
        <taxon>Suessiaceae</taxon>
        <taxon>Polarella</taxon>
    </lineage>
</organism>
<sequence length="122" mass="14332">AREHAGRHPPHADLRLRPRPDRVAGVKCRRRGLQLWAGLSGRGAVHLHAGLRNLRKRCDLAIQQRQERLPGHRLCGIYRPYHPHSNRRLLNQPYSVLRTRRHQRPEALWGLRCRPERPVDLL</sequence>
<evidence type="ECO:0000313" key="1">
    <source>
        <dbReference type="EMBL" id="CAE8588437.1"/>
    </source>
</evidence>
<comment type="caution">
    <text evidence="1">The sequence shown here is derived from an EMBL/GenBank/DDBJ whole genome shotgun (WGS) entry which is preliminary data.</text>
</comment>
<accession>A0A813DKN6</accession>